<keyword evidence="1" id="KW-0862">Zinc</keyword>
<dbReference type="Gene3D" id="4.10.60.10">
    <property type="entry name" value="Zinc finger, CCHC-type"/>
    <property type="match status" value="1"/>
</dbReference>
<dbReference type="STRING" id="133383.A0A1R0GSX2"/>
<dbReference type="Pfam" id="PF08284">
    <property type="entry name" value="RVP_2"/>
    <property type="match status" value="1"/>
</dbReference>
<keyword evidence="1" id="KW-0479">Metal-binding</keyword>
<comment type="caution">
    <text evidence="3">The sequence shown here is derived from an EMBL/GenBank/DDBJ whole genome shotgun (WGS) entry which is preliminary data.</text>
</comment>
<dbReference type="Gene3D" id="2.40.70.10">
    <property type="entry name" value="Acid Proteases"/>
    <property type="match status" value="1"/>
</dbReference>
<evidence type="ECO:0000259" key="2">
    <source>
        <dbReference type="PROSITE" id="PS50158"/>
    </source>
</evidence>
<dbReference type="Proteomes" id="UP000187455">
    <property type="component" value="Unassembled WGS sequence"/>
</dbReference>
<gene>
    <name evidence="3" type="ORF">AYI68_g5923</name>
</gene>
<dbReference type="Pfam" id="PF00098">
    <property type="entry name" value="zf-CCHC"/>
    <property type="match status" value="1"/>
</dbReference>
<dbReference type="AlphaFoldDB" id="A0A1R0GSX2"/>
<feature type="domain" description="CCHC-type" evidence="2">
    <location>
        <begin position="25"/>
        <end position="40"/>
    </location>
</feature>
<dbReference type="InterPro" id="IPR036875">
    <property type="entry name" value="Znf_CCHC_sf"/>
</dbReference>
<dbReference type="SUPFAM" id="SSF57756">
    <property type="entry name" value="Retrovirus zinc finger-like domains"/>
    <property type="match status" value="1"/>
</dbReference>
<reference evidence="3 4" key="1">
    <citation type="journal article" date="2016" name="Mol. Biol. Evol.">
        <title>Genome-Wide Survey of Gut Fungi (Harpellales) Reveals the First Horizontally Transferred Ubiquitin Gene from a Mosquito Host.</title>
        <authorList>
            <person name="Wang Y."/>
            <person name="White M.M."/>
            <person name="Kvist S."/>
            <person name="Moncalvo J.M."/>
        </authorList>
    </citation>
    <scope>NUCLEOTIDE SEQUENCE [LARGE SCALE GENOMIC DNA]</scope>
    <source>
        <strain evidence="3 4">ALG-7-W6</strain>
    </source>
</reference>
<dbReference type="SMART" id="SM00343">
    <property type="entry name" value="ZnF_C2HC"/>
    <property type="match status" value="1"/>
</dbReference>
<keyword evidence="1" id="KW-0863">Zinc-finger</keyword>
<name>A0A1R0GSX2_9FUNG</name>
<proteinExistence type="predicted"/>
<keyword evidence="4" id="KW-1185">Reference proteome</keyword>
<accession>A0A1R0GSX2</accession>
<organism evidence="3 4">
    <name type="scientific">Smittium mucronatum</name>
    <dbReference type="NCBI Taxonomy" id="133383"/>
    <lineage>
        <taxon>Eukaryota</taxon>
        <taxon>Fungi</taxon>
        <taxon>Fungi incertae sedis</taxon>
        <taxon>Zoopagomycota</taxon>
        <taxon>Kickxellomycotina</taxon>
        <taxon>Harpellomycetes</taxon>
        <taxon>Harpellales</taxon>
        <taxon>Legeriomycetaceae</taxon>
        <taxon>Smittium</taxon>
    </lineage>
</organism>
<dbReference type="GO" id="GO:0003676">
    <property type="term" value="F:nucleic acid binding"/>
    <property type="evidence" value="ECO:0007669"/>
    <property type="project" value="InterPro"/>
</dbReference>
<dbReference type="OrthoDB" id="5597136at2759"/>
<dbReference type="InterPro" id="IPR021109">
    <property type="entry name" value="Peptidase_aspartic_dom_sf"/>
</dbReference>
<evidence type="ECO:0000256" key="1">
    <source>
        <dbReference type="PROSITE-ProRule" id="PRU00047"/>
    </source>
</evidence>
<protein>
    <recommendedName>
        <fullName evidence="2">CCHC-type domain-containing protein</fullName>
    </recommendedName>
</protein>
<evidence type="ECO:0000313" key="3">
    <source>
        <dbReference type="EMBL" id="OLY79990.1"/>
    </source>
</evidence>
<evidence type="ECO:0000313" key="4">
    <source>
        <dbReference type="Proteomes" id="UP000187455"/>
    </source>
</evidence>
<dbReference type="PROSITE" id="PS50158">
    <property type="entry name" value="ZF_CCHC"/>
    <property type="match status" value="1"/>
</dbReference>
<dbReference type="InterPro" id="IPR001878">
    <property type="entry name" value="Znf_CCHC"/>
</dbReference>
<dbReference type="CDD" id="cd00303">
    <property type="entry name" value="retropepsin_like"/>
    <property type="match status" value="1"/>
</dbReference>
<dbReference type="EMBL" id="LSSL01003891">
    <property type="protein sequence ID" value="OLY79990.1"/>
    <property type="molecule type" value="Genomic_DNA"/>
</dbReference>
<sequence>MIPKQSSTSNFNNPVKDELKRVGSCYYCKEMGHMRRDCPKGPCNQKKESPITEAQGKAIDFLEEINENISISQLLKASPEIFTELNRLLKKTEIKKEVGLVENDTTTNFKAIVSIFKKNYATIIDTEAACSVATTSWILETESVPDEESSQKIVTADEKKHKTLGIVSRVTIFIAGYHFDVNLLVMENARKTIILDMDWLKDYETTIEIKNQELILPLEDYDAVLSLSASAVKDTAKKLDEEFLGIDKESYSVEAIDEVD</sequence>
<dbReference type="GO" id="GO:0008270">
    <property type="term" value="F:zinc ion binding"/>
    <property type="evidence" value="ECO:0007669"/>
    <property type="project" value="UniProtKB-KW"/>
</dbReference>